<dbReference type="EMBL" id="JAHRHJ020000004">
    <property type="protein sequence ID" value="KAH9317091.1"/>
    <property type="molecule type" value="Genomic_DNA"/>
</dbReference>
<comment type="catalytic activity">
    <reaction evidence="1">
        <text>UDP-alpha-D-glucose = UDP-alpha-D-galactose</text>
        <dbReference type="Rhea" id="RHEA:22168"/>
        <dbReference type="ChEBI" id="CHEBI:58885"/>
        <dbReference type="ChEBI" id="CHEBI:66914"/>
        <dbReference type="EC" id="5.1.3.2"/>
    </reaction>
</comment>
<keyword evidence="4" id="KW-0299">Galactose metabolism</keyword>
<dbReference type="PRINTS" id="PR01713">
    <property type="entry name" value="NUCEPIMERASE"/>
</dbReference>
<dbReference type="Gene3D" id="3.40.50.720">
    <property type="entry name" value="NAD(P)-binding Rossmann-like Domain"/>
    <property type="match status" value="1"/>
</dbReference>
<organism evidence="7 8">
    <name type="scientific">Taxus chinensis</name>
    <name type="common">Chinese yew</name>
    <name type="synonym">Taxus wallichiana var. chinensis</name>
    <dbReference type="NCBI Taxonomy" id="29808"/>
    <lineage>
        <taxon>Eukaryota</taxon>
        <taxon>Viridiplantae</taxon>
        <taxon>Streptophyta</taxon>
        <taxon>Embryophyta</taxon>
        <taxon>Tracheophyta</taxon>
        <taxon>Spermatophyta</taxon>
        <taxon>Pinopsida</taxon>
        <taxon>Pinidae</taxon>
        <taxon>Conifers II</taxon>
        <taxon>Cupressales</taxon>
        <taxon>Taxaceae</taxon>
        <taxon>Taxus</taxon>
    </lineage>
</organism>
<evidence type="ECO:0000256" key="3">
    <source>
        <dbReference type="ARBA" id="ARBA00013189"/>
    </source>
</evidence>
<dbReference type="InterPro" id="IPR016040">
    <property type="entry name" value="NAD(P)-bd_dom"/>
</dbReference>
<evidence type="ECO:0000256" key="1">
    <source>
        <dbReference type="ARBA" id="ARBA00000083"/>
    </source>
</evidence>
<accession>A0AA38LAX8</accession>
<protein>
    <recommendedName>
        <fullName evidence="3">UDP-glucose 4-epimerase</fullName>
        <ecNumber evidence="3">5.1.3.2</ecNumber>
    </recommendedName>
</protein>
<comment type="pathway">
    <text evidence="2">Carbohydrate metabolism; galactose metabolism.</text>
</comment>
<dbReference type="PANTHER" id="PTHR43725:SF15">
    <property type="entry name" value="BIFUNCTIONAL UDP-GLUCOSE 4-EPIMERASE AND UDP-XYLOSE 4-EPIMERASE 1"/>
    <property type="match status" value="1"/>
</dbReference>
<dbReference type="GO" id="GO:0003978">
    <property type="term" value="F:UDP-glucose 4-epimerase activity"/>
    <property type="evidence" value="ECO:0007669"/>
    <property type="project" value="UniProtKB-EC"/>
</dbReference>
<feature type="domain" description="NAD(P)-binding" evidence="6">
    <location>
        <begin position="41"/>
        <end position="164"/>
    </location>
</feature>
<dbReference type="AlphaFoldDB" id="A0AA38LAX8"/>
<dbReference type="PANTHER" id="PTHR43725">
    <property type="entry name" value="UDP-GLUCOSE 4-EPIMERASE"/>
    <property type="match status" value="1"/>
</dbReference>
<evidence type="ECO:0000256" key="2">
    <source>
        <dbReference type="ARBA" id="ARBA00004947"/>
    </source>
</evidence>
<comment type="caution">
    <text evidence="7">The sequence shown here is derived from an EMBL/GenBank/DDBJ whole genome shotgun (WGS) entry which is preliminary data.</text>
</comment>
<evidence type="ECO:0000259" key="6">
    <source>
        <dbReference type="Pfam" id="PF16363"/>
    </source>
</evidence>
<dbReference type="EC" id="5.1.3.2" evidence="3"/>
<keyword evidence="8" id="KW-1185">Reference proteome</keyword>
<evidence type="ECO:0000256" key="5">
    <source>
        <dbReference type="ARBA" id="ARBA00023277"/>
    </source>
</evidence>
<feature type="non-terminal residue" evidence="7">
    <location>
        <position position="1"/>
    </location>
</feature>
<evidence type="ECO:0000313" key="7">
    <source>
        <dbReference type="EMBL" id="KAH9317091.1"/>
    </source>
</evidence>
<dbReference type="GO" id="GO:0005829">
    <property type="term" value="C:cytosol"/>
    <property type="evidence" value="ECO:0007669"/>
    <property type="project" value="TreeGrafter"/>
</dbReference>
<proteinExistence type="predicted"/>
<gene>
    <name evidence="7" type="ORF">KI387_018860</name>
</gene>
<reference evidence="7 8" key="1">
    <citation type="journal article" date="2021" name="Nat. Plants">
        <title>The Taxus genome provides insights into paclitaxel biosynthesis.</title>
        <authorList>
            <person name="Xiong X."/>
            <person name="Gou J."/>
            <person name="Liao Q."/>
            <person name="Li Y."/>
            <person name="Zhou Q."/>
            <person name="Bi G."/>
            <person name="Li C."/>
            <person name="Du R."/>
            <person name="Wang X."/>
            <person name="Sun T."/>
            <person name="Guo L."/>
            <person name="Liang H."/>
            <person name="Lu P."/>
            <person name="Wu Y."/>
            <person name="Zhang Z."/>
            <person name="Ro D.K."/>
            <person name="Shang Y."/>
            <person name="Huang S."/>
            <person name="Yan J."/>
        </authorList>
    </citation>
    <scope>NUCLEOTIDE SEQUENCE [LARGE SCALE GENOMIC DNA]</scope>
    <source>
        <strain evidence="7">Ta-2019</strain>
    </source>
</reference>
<dbReference type="Gene3D" id="3.90.25.10">
    <property type="entry name" value="UDP-galactose 4-epimerase, domain 1"/>
    <property type="match status" value="1"/>
</dbReference>
<dbReference type="SUPFAM" id="SSF51735">
    <property type="entry name" value="NAD(P)-binding Rossmann-fold domains"/>
    <property type="match status" value="1"/>
</dbReference>
<evidence type="ECO:0000256" key="4">
    <source>
        <dbReference type="ARBA" id="ARBA00023144"/>
    </source>
</evidence>
<dbReference type="InterPro" id="IPR036291">
    <property type="entry name" value="NAD(P)-bd_dom_sf"/>
</dbReference>
<evidence type="ECO:0000313" key="8">
    <source>
        <dbReference type="Proteomes" id="UP000824469"/>
    </source>
</evidence>
<sequence length="164" mass="18076">FLLKKSPAMFRKQILSGELFCSDILIQLELILVARLAKIPRESQLVSMLLMPFIQQVVVGRQPVLNVYGNDYPTKDGTAVRDYIHVVDLADGHISALRKLFITNDIGCAAYNLGTGRGTSVLELVAAFEKVSGKKIPLKICARRQGDATAVYADTEKAARELGW</sequence>
<dbReference type="Proteomes" id="UP000824469">
    <property type="component" value="Unassembled WGS sequence"/>
</dbReference>
<feature type="non-terminal residue" evidence="7">
    <location>
        <position position="164"/>
    </location>
</feature>
<dbReference type="Pfam" id="PF16363">
    <property type="entry name" value="GDP_Man_Dehyd"/>
    <property type="match status" value="1"/>
</dbReference>
<dbReference type="GO" id="GO:0006012">
    <property type="term" value="P:galactose metabolic process"/>
    <property type="evidence" value="ECO:0007669"/>
    <property type="project" value="UniProtKB-KW"/>
</dbReference>
<keyword evidence="5" id="KW-0119">Carbohydrate metabolism</keyword>
<name>A0AA38LAX8_TAXCH</name>